<dbReference type="EMBL" id="MN739414">
    <property type="protein sequence ID" value="QHT03611.1"/>
    <property type="molecule type" value="Genomic_DNA"/>
</dbReference>
<proteinExistence type="predicted"/>
<accession>A0A6C0CGP4</accession>
<protein>
    <submittedName>
        <fullName evidence="1">Uncharacterized protein</fullName>
    </submittedName>
</protein>
<sequence>MMSLEVNCVKTKENVLLCSLRITQIVKENKICHIKLRYKVQDGKIIPLEEDSILDRHWRGLSVRTLGYGILMFFLKTRHVSSKEWTEFWYLKREKKDSLSYRMYNCGEKFIRMNALLHSGKKK</sequence>
<name>A0A6C0CGP4_9ZZZZ</name>
<organism evidence="1">
    <name type="scientific">viral metagenome</name>
    <dbReference type="NCBI Taxonomy" id="1070528"/>
    <lineage>
        <taxon>unclassified sequences</taxon>
        <taxon>metagenomes</taxon>
        <taxon>organismal metagenomes</taxon>
    </lineage>
</organism>
<reference evidence="1" key="1">
    <citation type="journal article" date="2020" name="Nature">
        <title>Giant virus diversity and host interactions through global metagenomics.</title>
        <authorList>
            <person name="Schulz F."/>
            <person name="Roux S."/>
            <person name="Paez-Espino D."/>
            <person name="Jungbluth S."/>
            <person name="Walsh D.A."/>
            <person name="Denef V.J."/>
            <person name="McMahon K.D."/>
            <person name="Konstantinidis K.T."/>
            <person name="Eloe-Fadrosh E.A."/>
            <person name="Kyrpides N.C."/>
            <person name="Woyke T."/>
        </authorList>
    </citation>
    <scope>NUCLEOTIDE SEQUENCE</scope>
    <source>
        <strain evidence="1">GVMAG-M-3300021079-18</strain>
    </source>
</reference>
<dbReference type="AlphaFoldDB" id="A0A6C0CGP4"/>
<evidence type="ECO:0000313" key="1">
    <source>
        <dbReference type="EMBL" id="QHT03611.1"/>
    </source>
</evidence>